<evidence type="ECO:0000256" key="2">
    <source>
        <dbReference type="SAM" id="Phobius"/>
    </source>
</evidence>
<evidence type="ECO:0000313" key="3">
    <source>
        <dbReference type="EMBL" id="KAJ3477610.1"/>
    </source>
</evidence>
<feature type="compositionally biased region" description="Polar residues" evidence="1">
    <location>
        <begin position="239"/>
        <end position="256"/>
    </location>
</feature>
<feature type="compositionally biased region" description="Low complexity" evidence="1">
    <location>
        <begin position="76"/>
        <end position="156"/>
    </location>
</feature>
<dbReference type="Proteomes" id="UP001212997">
    <property type="component" value="Unassembled WGS sequence"/>
</dbReference>
<feature type="compositionally biased region" description="Polar residues" evidence="1">
    <location>
        <begin position="1"/>
        <end position="12"/>
    </location>
</feature>
<organism evidence="3 4">
    <name type="scientific">Meripilus lineatus</name>
    <dbReference type="NCBI Taxonomy" id="2056292"/>
    <lineage>
        <taxon>Eukaryota</taxon>
        <taxon>Fungi</taxon>
        <taxon>Dikarya</taxon>
        <taxon>Basidiomycota</taxon>
        <taxon>Agaricomycotina</taxon>
        <taxon>Agaricomycetes</taxon>
        <taxon>Polyporales</taxon>
        <taxon>Meripilaceae</taxon>
        <taxon>Meripilus</taxon>
    </lineage>
</organism>
<feature type="region of interest" description="Disordered" evidence="1">
    <location>
        <begin position="212"/>
        <end position="277"/>
    </location>
</feature>
<feature type="compositionally biased region" description="Low complexity" evidence="1">
    <location>
        <begin position="13"/>
        <end position="47"/>
    </location>
</feature>
<gene>
    <name evidence="3" type="ORF">NLI96_g10348</name>
</gene>
<dbReference type="EMBL" id="JANAWD010000579">
    <property type="protein sequence ID" value="KAJ3477610.1"/>
    <property type="molecule type" value="Genomic_DNA"/>
</dbReference>
<feature type="region of interest" description="Disordered" evidence="1">
    <location>
        <begin position="1"/>
        <end position="159"/>
    </location>
</feature>
<protein>
    <submittedName>
        <fullName evidence="3">Uncharacterized protein</fullName>
    </submittedName>
</protein>
<dbReference type="CDD" id="cd12087">
    <property type="entry name" value="TM_EGFR-like"/>
    <property type="match status" value="1"/>
</dbReference>
<keyword evidence="2" id="KW-1133">Transmembrane helix</keyword>
<feature type="transmembrane region" description="Helical" evidence="2">
    <location>
        <begin position="167"/>
        <end position="186"/>
    </location>
</feature>
<accession>A0AAD5UTY7</accession>
<keyword evidence="2" id="KW-0472">Membrane</keyword>
<evidence type="ECO:0000256" key="1">
    <source>
        <dbReference type="SAM" id="MobiDB-lite"/>
    </source>
</evidence>
<feature type="compositionally biased region" description="Polar residues" evidence="1">
    <location>
        <begin position="48"/>
        <end position="75"/>
    </location>
</feature>
<comment type="caution">
    <text evidence="3">The sequence shown here is derived from an EMBL/GenBank/DDBJ whole genome shotgun (WGS) entry which is preliminary data.</text>
</comment>
<name>A0AAD5UTY7_9APHY</name>
<sequence length="337" mass="34854">MSGSSTNGTSVISPTSEPSHSSSTQNSTNSSSSSPSTSFNPTSPVSTGSHPTDSSPTSSIGPTAGTSPSTQASPGSISTAQTSSTLSSESSSSADTRASVASSPSLSSSSSSSSTLSSSQVVSTVNTSSLSIQSQSTPSLAITSTPTSSSEEGSSPRGIHGHRTAEIVAGSVVGFCVVLVILFFLIRRAHKRREIKRRMSLLLPGQHGRITPSPGLLAAKEGSTYDESRRESSEFAPTPENTTRGGVSPAFISSNQHPRHPEIRFPSPVAPPQMPNVEAGFDARSGAYLWEYAHTIMSPPGDGSKHIARLSTISSTSRVNSTHEDWPDQPSEPPVVL</sequence>
<evidence type="ECO:0000313" key="4">
    <source>
        <dbReference type="Proteomes" id="UP001212997"/>
    </source>
</evidence>
<reference evidence="3" key="1">
    <citation type="submission" date="2022-07" db="EMBL/GenBank/DDBJ databases">
        <title>Genome Sequence of Physisporinus lineatus.</title>
        <authorList>
            <person name="Buettner E."/>
        </authorList>
    </citation>
    <scope>NUCLEOTIDE SEQUENCE</scope>
    <source>
        <strain evidence="3">VT162</strain>
    </source>
</reference>
<dbReference type="AlphaFoldDB" id="A0AAD5UTY7"/>
<proteinExistence type="predicted"/>
<keyword evidence="4" id="KW-1185">Reference proteome</keyword>
<feature type="region of interest" description="Disordered" evidence="1">
    <location>
        <begin position="315"/>
        <end position="337"/>
    </location>
</feature>
<keyword evidence="2" id="KW-0812">Transmembrane</keyword>